<dbReference type="Proteomes" id="UP000305681">
    <property type="component" value="Unassembled WGS sequence"/>
</dbReference>
<evidence type="ECO:0000313" key="3">
    <source>
        <dbReference type="Proteomes" id="UP000305681"/>
    </source>
</evidence>
<dbReference type="InterPro" id="IPR029044">
    <property type="entry name" value="Nucleotide-diphossugar_trans"/>
</dbReference>
<organism evidence="2 3">
    <name type="scientific">Janthinobacterium lividum</name>
    <dbReference type="NCBI Taxonomy" id="29581"/>
    <lineage>
        <taxon>Bacteria</taxon>
        <taxon>Pseudomonadati</taxon>
        <taxon>Pseudomonadota</taxon>
        <taxon>Betaproteobacteria</taxon>
        <taxon>Burkholderiales</taxon>
        <taxon>Oxalobacteraceae</taxon>
        <taxon>Janthinobacterium</taxon>
    </lineage>
</organism>
<dbReference type="EMBL" id="VDGE01000002">
    <property type="protein sequence ID" value="TNC77663.1"/>
    <property type="molecule type" value="Genomic_DNA"/>
</dbReference>
<dbReference type="RefSeq" id="WP_139090449.1">
    <property type="nucleotide sequence ID" value="NZ_VDGE01000002.1"/>
</dbReference>
<dbReference type="GO" id="GO:0016740">
    <property type="term" value="F:transferase activity"/>
    <property type="evidence" value="ECO:0007669"/>
    <property type="project" value="UniProtKB-KW"/>
</dbReference>
<dbReference type="SUPFAM" id="SSF53448">
    <property type="entry name" value="Nucleotide-diphospho-sugar transferases"/>
    <property type="match status" value="1"/>
</dbReference>
<dbReference type="AlphaFoldDB" id="A0A5C4NTA5"/>
<dbReference type="Pfam" id="PF00535">
    <property type="entry name" value="Glycos_transf_2"/>
    <property type="match status" value="1"/>
</dbReference>
<dbReference type="InterPro" id="IPR001173">
    <property type="entry name" value="Glyco_trans_2-like"/>
</dbReference>
<evidence type="ECO:0000313" key="2">
    <source>
        <dbReference type="EMBL" id="TNC77663.1"/>
    </source>
</evidence>
<evidence type="ECO:0000259" key="1">
    <source>
        <dbReference type="Pfam" id="PF00535"/>
    </source>
</evidence>
<gene>
    <name evidence="2" type="ORF">FHI69_10080</name>
</gene>
<protein>
    <submittedName>
        <fullName evidence="2">Glycosyltransferase family 2 protein</fullName>
    </submittedName>
</protein>
<comment type="caution">
    <text evidence="2">The sequence shown here is derived from an EMBL/GenBank/DDBJ whole genome shotgun (WGS) entry which is preliminary data.</text>
</comment>
<dbReference type="Gene3D" id="3.90.550.10">
    <property type="entry name" value="Spore Coat Polysaccharide Biosynthesis Protein SpsA, Chain A"/>
    <property type="match status" value="1"/>
</dbReference>
<reference evidence="2 3" key="1">
    <citation type="submission" date="2019-06" db="EMBL/GenBank/DDBJ databases">
        <title>Genome sequence of Janthinobacterium lividum UCD_MED1.</title>
        <authorList>
            <person name="De Leon M.E."/>
            <person name="Jospin G."/>
        </authorList>
    </citation>
    <scope>NUCLEOTIDE SEQUENCE [LARGE SCALE GENOMIC DNA]</scope>
    <source>
        <strain evidence="2 3">UCD_MED1</strain>
    </source>
</reference>
<dbReference type="CDD" id="cd00761">
    <property type="entry name" value="Glyco_tranf_GTA_type"/>
    <property type="match status" value="1"/>
</dbReference>
<proteinExistence type="predicted"/>
<dbReference type="PANTHER" id="PTHR43685:SF2">
    <property type="entry name" value="GLYCOSYLTRANSFERASE 2-LIKE DOMAIN-CONTAINING PROTEIN"/>
    <property type="match status" value="1"/>
</dbReference>
<name>A0A5C4NTA5_9BURK</name>
<keyword evidence="2" id="KW-0808">Transferase</keyword>
<feature type="domain" description="Glycosyltransferase 2-like" evidence="1">
    <location>
        <begin position="4"/>
        <end position="128"/>
    </location>
</feature>
<sequence length="310" mass="34521">MLCSVIVPLYNKEKYVQAAVASVLAQTHQELEVIVVDDGSRDGGAAVVEAMRDPRVRLIRQANGGVSRARNAGVAAARGELICFLDADDWYGPAYLETVCAMARRHPDGAFYASAYGRVSGADEAEWDVPSNIIVIDNFFAHRHRHGPFFFTGSVAVPRRVLQDMQPCFPVGENFGEDQDLWFRLAEKLRLVYCPARLVAYRVEVAGSLTAVHNLQSLPPFFLRLEQRATLLPAADPSRRPALRIVSDARVSVARLALQEGRRRVALAELYRAARCAISARWAVTVLMCSLGNASMLKRWELWRELGKRN</sequence>
<dbReference type="PANTHER" id="PTHR43685">
    <property type="entry name" value="GLYCOSYLTRANSFERASE"/>
    <property type="match status" value="1"/>
</dbReference>
<accession>A0A5C4NTA5</accession>
<dbReference type="InterPro" id="IPR050834">
    <property type="entry name" value="Glycosyltransf_2"/>
</dbReference>